<gene>
    <name evidence="1" type="ORF">MM415A03901_0003</name>
    <name evidence="2" type="ORF">MM415B04350_0005</name>
</gene>
<protein>
    <submittedName>
        <fullName evidence="2">Uncharacterized protein</fullName>
    </submittedName>
</protein>
<evidence type="ECO:0000313" key="1">
    <source>
        <dbReference type="EMBL" id="QJA70187.1"/>
    </source>
</evidence>
<proteinExistence type="predicted"/>
<dbReference type="AlphaFoldDB" id="A0A6M3LD28"/>
<dbReference type="EMBL" id="MT143124">
    <property type="protein sequence ID" value="QJA93127.1"/>
    <property type="molecule type" value="Genomic_DNA"/>
</dbReference>
<sequence length="87" mass="9931">MNNKNIESWVDDLTKILKPILPEIMPLTGIWFSEGIEINGEKYYRLHEGMILPGNNKIIGCYGTIDNSVLFVNLVNLNTLKLLRVDL</sequence>
<evidence type="ECO:0000313" key="2">
    <source>
        <dbReference type="EMBL" id="QJA93127.1"/>
    </source>
</evidence>
<accession>A0A6M3LD28</accession>
<organism evidence="2">
    <name type="scientific">viral metagenome</name>
    <dbReference type="NCBI Taxonomy" id="1070528"/>
    <lineage>
        <taxon>unclassified sequences</taxon>
        <taxon>metagenomes</taxon>
        <taxon>organismal metagenomes</taxon>
    </lineage>
</organism>
<reference evidence="2" key="1">
    <citation type="submission" date="2020-03" db="EMBL/GenBank/DDBJ databases">
        <title>The deep terrestrial virosphere.</title>
        <authorList>
            <person name="Holmfeldt K."/>
            <person name="Nilsson E."/>
            <person name="Simone D."/>
            <person name="Lopez-Fernandez M."/>
            <person name="Wu X."/>
            <person name="de Brujin I."/>
            <person name="Lundin D."/>
            <person name="Andersson A."/>
            <person name="Bertilsson S."/>
            <person name="Dopson M."/>
        </authorList>
    </citation>
    <scope>NUCLEOTIDE SEQUENCE</scope>
    <source>
        <strain evidence="1">MM415A03901</strain>
        <strain evidence="2">MM415B04350</strain>
    </source>
</reference>
<dbReference type="EMBL" id="MT141771">
    <property type="protein sequence ID" value="QJA70187.1"/>
    <property type="molecule type" value="Genomic_DNA"/>
</dbReference>
<name>A0A6M3LD28_9ZZZZ</name>